<dbReference type="AlphaFoldDB" id="A0A087UTJ5"/>
<evidence type="ECO:0000259" key="5">
    <source>
        <dbReference type="PROSITE" id="PS51864"/>
    </source>
</evidence>
<feature type="chain" id="PRO_5005106668" description="Metalloendopeptidase" evidence="4">
    <location>
        <begin position="20"/>
        <end position="209"/>
    </location>
</feature>
<dbReference type="GO" id="GO:0004222">
    <property type="term" value="F:metalloendopeptidase activity"/>
    <property type="evidence" value="ECO:0007669"/>
    <property type="project" value="UniProtKB-UniRule"/>
</dbReference>
<keyword evidence="7" id="KW-1185">Reference proteome</keyword>
<comment type="cofactor">
    <cofactor evidence="3 4">
        <name>Zn(2+)</name>
        <dbReference type="ChEBI" id="CHEBI:29105"/>
    </cofactor>
    <text evidence="3 4">Binds 1 zinc ion per subunit.</text>
</comment>
<proteinExistence type="predicted"/>
<dbReference type="GO" id="GO:0008270">
    <property type="term" value="F:zinc ion binding"/>
    <property type="evidence" value="ECO:0007669"/>
    <property type="project" value="UniProtKB-UniRule"/>
</dbReference>
<accession>A0A087UTJ5</accession>
<evidence type="ECO:0000256" key="2">
    <source>
        <dbReference type="ARBA" id="ARBA00025529"/>
    </source>
</evidence>
<comment type="caution">
    <text evidence="3">Lacks conserved residue(s) required for the propagation of feature annotation.</text>
</comment>
<evidence type="ECO:0000256" key="3">
    <source>
        <dbReference type="PROSITE-ProRule" id="PRU01211"/>
    </source>
</evidence>
<feature type="active site" evidence="3">
    <location>
        <position position="143"/>
    </location>
</feature>
<keyword evidence="3 4" id="KW-0482">Metalloprotease</keyword>
<name>A0A087UTJ5_STEMI</name>
<evidence type="ECO:0000256" key="1">
    <source>
        <dbReference type="ARBA" id="ARBA00011245"/>
    </source>
</evidence>
<keyword evidence="3 4" id="KW-0479">Metal-binding</keyword>
<dbReference type="Gene3D" id="3.40.390.10">
    <property type="entry name" value="Collagenase (Catalytic Domain)"/>
    <property type="match status" value="1"/>
</dbReference>
<dbReference type="InterPro" id="IPR001506">
    <property type="entry name" value="Peptidase_M12A"/>
</dbReference>
<dbReference type="InterPro" id="IPR006026">
    <property type="entry name" value="Peptidase_Metallo"/>
</dbReference>
<dbReference type="CDD" id="cd04280">
    <property type="entry name" value="ZnMc_astacin_like"/>
    <property type="match status" value="1"/>
</dbReference>
<dbReference type="EMBL" id="KK121536">
    <property type="protein sequence ID" value="KFM80684.1"/>
    <property type="molecule type" value="Genomic_DNA"/>
</dbReference>
<dbReference type="STRING" id="407821.A0A087UTJ5"/>
<dbReference type="Proteomes" id="UP000054359">
    <property type="component" value="Unassembled WGS sequence"/>
</dbReference>
<dbReference type="SUPFAM" id="SSF55486">
    <property type="entry name" value="Metalloproteases ('zincins'), catalytic domain"/>
    <property type="match status" value="1"/>
</dbReference>
<keyword evidence="3 4" id="KW-0378">Hydrolase</keyword>
<keyword evidence="3 4" id="KW-0645">Protease</keyword>
<feature type="domain" description="Peptidase M12A" evidence="5">
    <location>
        <begin position="53"/>
        <end position="209"/>
    </location>
</feature>
<reference evidence="6 7" key="1">
    <citation type="submission" date="2013-11" db="EMBL/GenBank/DDBJ databases">
        <title>Genome sequencing of Stegodyphus mimosarum.</title>
        <authorList>
            <person name="Bechsgaard J."/>
        </authorList>
    </citation>
    <scope>NUCLEOTIDE SEQUENCE [LARGE SCALE GENOMIC DNA]</scope>
</reference>
<evidence type="ECO:0000313" key="7">
    <source>
        <dbReference type="Proteomes" id="UP000054359"/>
    </source>
</evidence>
<dbReference type="PANTHER" id="PTHR10127">
    <property type="entry name" value="DISCOIDIN, CUB, EGF, LAMININ , AND ZINC METALLOPROTEASE DOMAIN CONTAINING"/>
    <property type="match status" value="1"/>
</dbReference>
<dbReference type="InterPro" id="IPR034035">
    <property type="entry name" value="Astacin-like_dom"/>
</dbReference>
<protein>
    <recommendedName>
        <fullName evidence="4">Metalloendopeptidase</fullName>
        <ecNumber evidence="4">3.4.24.-</ecNumber>
    </recommendedName>
</protein>
<keyword evidence="3 4" id="KW-0862">Zinc</keyword>
<feature type="binding site" evidence="3">
    <location>
        <position position="142"/>
    </location>
    <ligand>
        <name>Zn(2+)</name>
        <dbReference type="ChEBI" id="CHEBI:29105"/>
        <note>catalytic</note>
    </ligand>
</feature>
<feature type="binding site" evidence="3">
    <location>
        <position position="152"/>
    </location>
    <ligand>
        <name>Zn(2+)</name>
        <dbReference type="ChEBI" id="CHEBI:29105"/>
        <note>catalytic</note>
    </ligand>
</feature>
<evidence type="ECO:0000256" key="4">
    <source>
        <dbReference type="RuleBase" id="RU361183"/>
    </source>
</evidence>
<sequence length="209" mass="23299">MNMQLCLVFGFALIWVVLGQPVDDAAQRKAMENPDLFGGDMAGIDGPFDVERNAIPGENYRWPGAVVPYVIDTSVAFFTSVILKGMQDYHDHTCVRFVPRTDQQDYIRIFRGQGCYSHVGKTGGQQPVSLGDGCMYTGTVVHELGHALGFYHEQNRSDRDDYINVYVENIQSGLEYNFAKLSPSQNLLLSPFDYGSIMIYGNTAFSKDG</sequence>
<organism evidence="6 7">
    <name type="scientific">Stegodyphus mimosarum</name>
    <name type="common">African social velvet spider</name>
    <dbReference type="NCBI Taxonomy" id="407821"/>
    <lineage>
        <taxon>Eukaryota</taxon>
        <taxon>Metazoa</taxon>
        <taxon>Ecdysozoa</taxon>
        <taxon>Arthropoda</taxon>
        <taxon>Chelicerata</taxon>
        <taxon>Arachnida</taxon>
        <taxon>Araneae</taxon>
        <taxon>Araneomorphae</taxon>
        <taxon>Entelegynae</taxon>
        <taxon>Eresoidea</taxon>
        <taxon>Eresidae</taxon>
        <taxon>Stegodyphus</taxon>
    </lineage>
</organism>
<keyword evidence="4" id="KW-0732">Signal</keyword>
<gene>
    <name evidence="6" type="ORF">X975_10576</name>
</gene>
<dbReference type="SMART" id="SM00235">
    <property type="entry name" value="ZnMc"/>
    <property type="match status" value="1"/>
</dbReference>
<dbReference type="InterPro" id="IPR024079">
    <property type="entry name" value="MetalloPept_cat_dom_sf"/>
</dbReference>
<dbReference type="PROSITE" id="PS51864">
    <property type="entry name" value="ASTACIN"/>
    <property type="match status" value="1"/>
</dbReference>
<dbReference type="PRINTS" id="PR00480">
    <property type="entry name" value="ASTACIN"/>
</dbReference>
<feature type="non-terminal residue" evidence="6">
    <location>
        <position position="209"/>
    </location>
</feature>
<dbReference type="OMA" id="VYVENIQ"/>
<feature type="binding site" evidence="3">
    <location>
        <position position="146"/>
    </location>
    <ligand>
        <name>Zn(2+)</name>
        <dbReference type="ChEBI" id="CHEBI:29105"/>
        <note>catalytic</note>
    </ligand>
</feature>
<dbReference type="MEROPS" id="M12.032"/>
<comment type="function">
    <text evidence="2">Zinc metalloprotease. Provoques deadhesion of endothelial cells from cell cultures, and also degradation of fibronectin, fibrinogen and gelatin in vitro. Its role in the venom is not fully understood but it might act as a spreading factor that facilitates diffusion of other venom toxins. Alternatively, it might be involved in the proteolytic processing of other venom toxins or it might play a role in extra-oral digestion of prey.</text>
</comment>
<dbReference type="OrthoDB" id="6411869at2759"/>
<comment type="subunit">
    <text evidence="1">Monomer.</text>
</comment>
<dbReference type="EC" id="3.4.24.-" evidence="4"/>
<evidence type="ECO:0000313" key="6">
    <source>
        <dbReference type="EMBL" id="KFM80684.1"/>
    </source>
</evidence>
<dbReference type="PANTHER" id="PTHR10127:SF883">
    <property type="entry name" value="ZINC METALLOPROTEINASE NAS-8"/>
    <property type="match status" value="1"/>
</dbReference>
<dbReference type="Pfam" id="PF01400">
    <property type="entry name" value="Astacin"/>
    <property type="match status" value="1"/>
</dbReference>
<feature type="signal peptide" evidence="4">
    <location>
        <begin position="1"/>
        <end position="19"/>
    </location>
</feature>
<dbReference type="GO" id="GO:0006508">
    <property type="term" value="P:proteolysis"/>
    <property type="evidence" value="ECO:0007669"/>
    <property type="project" value="UniProtKB-KW"/>
</dbReference>